<proteinExistence type="predicted"/>
<organism evidence="3 4">
    <name type="scientific">Leadbettera azotonutricia (strain ATCC BAA-888 / DSM 13862 / ZAS-9)</name>
    <name type="common">Treponema azotonutricium</name>
    <dbReference type="NCBI Taxonomy" id="545695"/>
    <lineage>
        <taxon>Bacteria</taxon>
        <taxon>Pseudomonadati</taxon>
        <taxon>Spirochaetota</taxon>
        <taxon>Spirochaetia</taxon>
        <taxon>Spirochaetales</taxon>
        <taxon>Breznakiellaceae</taxon>
        <taxon>Leadbettera</taxon>
    </lineage>
</organism>
<dbReference type="EMBL" id="CP001841">
    <property type="protein sequence ID" value="AEF82793.1"/>
    <property type="molecule type" value="Genomic_DNA"/>
</dbReference>
<dbReference type="RefSeq" id="WP_015712285.1">
    <property type="nucleotide sequence ID" value="NC_015577.1"/>
</dbReference>
<keyword evidence="2" id="KW-0812">Transmembrane</keyword>
<keyword evidence="4" id="KW-1185">Reference proteome</keyword>
<feature type="coiled-coil region" evidence="1">
    <location>
        <begin position="604"/>
        <end position="631"/>
    </location>
</feature>
<reference evidence="4" key="1">
    <citation type="submission" date="2009-12" db="EMBL/GenBank/DDBJ databases">
        <title>Complete sequence of Treponema azotonutricium strain ZAS-9.</title>
        <authorList>
            <person name="Tetu S.G."/>
            <person name="Matson E."/>
            <person name="Ren Q."/>
            <person name="Seshadri R."/>
            <person name="Elbourne L."/>
            <person name="Hassan K.A."/>
            <person name="Durkin A."/>
            <person name="Radune D."/>
            <person name="Mohamoud Y."/>
            <person name="Shay R."/>
            <person name="Jin S."/>
            <person name="Zhang X."/>
            <person name="Lucey K."/>
            <person name="Ballor N.R."/>
            <person name="Ottesen E."/>
            <person name="Rosenthal R."/>
            <person name="Allen A."/>
            <person name="Leadbetter J.R."/>
            <person name="Paulsen I.T."/>
        </authorList>
    </citation>
    <scope>NUCLEOTIDE SEQUENCE [LARGE SCALE GENOMIC DNA]</scope>
    <source>
        <strain evidence="4">ATCC BAA-888 / DSM 13862 / ZAS-9</strain>
    </source>
</reference>
<feature type="transmembrane region" description="Helical" evidence="2">
    <location>
        <begin position="393"/>
        <end position="411"/>
    </location>
</feature>
<protein>
    <submittedName>
        <fullName evidence="3">Putative membrane protein</fullName>
    </submittedName>
</protein>
<evidence type="ECO:0000256" key="2">
    <source>
        <dbReference type="SAM" id="Phobius"/>
    </source>
</evidence>
<keyword evidence="1" id="KW-0175">Coiled coil</keyword>
<dbReference type="Gene3D" id="3.40.190.10">
    <property type="entry name" value="Periplasmic binding protein-like II"/>
    <property type="match status" value="1"/>
</dbReference>
<keyword evidence="2" id="KW-1133">Transmembrane helix</keyword>
<dbReference type="AlphaFoldDB" id="F5Y943"/>
<dbReference type="Proteomes" id="UP000009222">
    <property type="component" value="Chromosome"/>
</dbReference>
<feature type="transmembrane region" description="Helical" evidence="2">
    <location>
        <begin position="352"/>
        <end position="373"/>
    </location>
</feature>
<name>F5Y943_LEAAZ</name>
<feature type="transmembrane region" description="Helical" evidence="2">
    <location>
        <begin position="294"/>
        <end position="312"/>
    </location>
</feature>
<sequence>MGLISSPKGSRQLCWAVCIAIFALFLVLAAFHVPSFRGYTWDLSPGYGPQLTPAEYAESAFPGFLSTLKGDYSAQSLPWGSVVYETAGIPLSSIYKGSVFRPEFTATAVIAVKGGAASGITGWKSLLSGDYPVSLDIKFRPNLEYLVMAIAAGLDTQPGSKAAGSYTQAIALLKELKKQGRLSENNAEAPVAITFDYRARRAAAAQQAVAIVVPEEGTLSYTVGIFSPSGAAALSEVDQSRLVKEGYLLPGQMPGKAIDDISEFNNALPGIRGAYSRQVLGEQLFSTATYQEHLFSYFAFILMLTAWSCSFYYRIGEGETRRQFLAVSALLLFWVTLRMIKIEAFNGDLVRYLWYLFYIPMIFIPLLLFRIGLSIGDLLNGKNKKTWQGVYRFSFWLSVLLLLMVFTNDLHQLVFSFHKGVDYFEIYGYGVFYYIIAFRVFCFVIAFVIIAVVSTWKKIRVPLIPMALVFCFFIFCNVGYVLYIPVIRISEITLTYSFSALAFIEIALQSRLIPNNIKYGRLFRSAPCSVQIFSGFALAQGRAIKPEYKTAAAGILPAAFFEQLKKMDSKSPQSIVVPGTENIRYDTYPITGGIAVAGINLDKIVTLTATLKEYNKQLEEQNIRLHAAEHIKRETAEVKHKHAVYAAIDQILKEKSHELQKLLDLSEDPGDGEKKSALIRLMVNYCKRRSGLAIACAGGEKVHIADLSIILEEALHESGVSGVARFSRDFLLDAEIAAEVYDYFEQTLRLFITEGKGKTGDKSVVVYMKGEETHLEFRMVESISNKGDLLLRIFPLDTKEENHV</sequence>
<keyword evidence="2" id="KW-0472">Membrane</keyword>
<dbReference type="STRING" id="545695.TREAZ_3277"/>
<dbReference type="eggNOG" id="ENOG502Z9M2">
    <property type="taxonomic scope" value="Bacteria"/>
</dbReference>
<dbReference type="InParanoid" id="F5Y943"/>
<dbReference type="HOGENOM" id="CLU_350188_0_0_12"/>
<evidence type="ECO:0000256" key="1">
    <source>
        <dbReference type="SAM" id="Coils"/>
    </source>
</evidence>
<evidence type="ECO:0000313" key="3">
    <source>
        <dbReference type="EMBL" id="AEF82793.1"/>
    </source>
</evidence>
<reference evidence="3 4" key="2">
    <citation type="journal article" date="2011" name="ISME J.">
        <title>RNA-seq reveals cooperative metabolic interactions between two termite-gut spirochete species in co-culture.</title>
        <authorList>
            <person name="Rosenthal A.Z."/>
            <person name="Matson E.G."/>
            <person name="Eldar A."/>
            <person name="Leadbetter J.R."/>
        </authorList>
    </citation>
    <scope>NUCLEOTIDE SEQUENCE [LARGE SCALE GENOMIC DNA]</scope>
    <source>
        <strain evidence="4">ATCC BAA-888 / DSM 13862 / ZAS-9</strain>
    </source>
</reference>
<gene>
    <name evidence="3" type="ordered locus">TREAZ_3277</name>
</gene>
<feature type="transmembrane region" description="Helical" evidence="2">
    <location>
        <begin position="324"/>
        <end position="340"/>
    </location>
</feature>
<dbReference type="SUPFAM" id="SSF53850">
    <property type="entry name" value="Periplasmic binding protein-like II"/>
    <property type="match status" value="1"/>
</dbReference>
<dbReference type="KEGG" id="taz:TREAZ_3277"/>
<feature type="transmembrane region" description="Helical" evidence="2">
    <location>
        <begin position="431"/>
        <end position="456"/>
    </location>
</feature>
<feature type="transmembrane region" description="Helical" evidence="2">
    <location>
        <begin position="463"/>
        <end position="483"/>
    </location>
</feature>
<accession>F5Y943</accession>
<evidence type="ECO:0000313" key="4">
    <source>
        <dbReference type="Proteomes" id="UP000009222"/>
    </source>
</evidence>
<dbReference type="OrthoDB" id="3169876at2"/>